<proteinExistence type="predicted"/>
<protein>
    <submittedName>
        <fullName evidence="1">Uncharacterized protein</fullName>
    </submittedName>
</protein>
<dbReference type="Proteomes" id="UP000326953">
    <property type="component" value="Unassembled WGS sequence"/>
</dbReference>
<organism evidence="1 2">
    <name type="scientific">Pseudomonas fluorescens</name>
    <dbReference type="NCBI Taxonomy" id="294"/>
    <lineage>
        <taxon>Bacteria</taxon>
        <taxon>Pseudomonadati</taxon>
        <taxon>Pseudomonadota</taxon>
        <taxon>Gammaproteobacteria</taxon>
        <taxon>Pseudomonadales</taxon>
        <taxon>Pseudomonadaceae</taxon>
        <taxon>Pseudomonas</taxon>
    </lineage>
</organism>
<reference evidence="1 2" key="1">
    <citation type="submission" date="2019-09" db="EMBL/GenBank/DDBJ databases">
        <authorList>
            <person name="Chandra G."/>
            <person name="Truman W A."/>
        </authorList>
    </citation>
    <scope>NUCLEOTIDE SEQUENCE [LARGE SCALE GENOMIC DNA]</scope>
    <source>
        <strain evidence="1">PS662</strain>
    </source>
</reference>
<dbReference type="EMBL" id="CABVHK010000022">
    <property type="protein sequence ID" value="VVN39362.1"/>
    <property type="molecule type" value="Genomic_DNA"/>
</dbReference>
<evidence type="ECO:0000313" key="2">
    <source>
        <dbReference type="Proteomes" id="UP000326953"/>
    </source>
</evidence>
<accession>A0A5E6XCN8</accession>
<name>A0A5E6XCN8_PSEFL</name>
<sequence length="211" mass="22024">MAVRMNQDLAAGTDDERVTVTAEVQRVDDCADAGQVNVGTGDADHLPLALNRCGNGDHQFAGGGGNVRFSDDGLLRAVGRLVPATSARVVIGGAIAGRHRKHHTVGAAEVTQLKVAGVGRQIDGALEAGLGAAVHGDLLRQRLQQLDAAFQPSLNVTGGQAAEFLHRRFGTAAQRLALAVVVEQDETGKRDGHHEGSSQQDFVAELHVSGH</sequence>
<evidence type="ECO:0000313" key="1">
    <source>
        <dbReference type="EMBL" id="VVN39362.1"/>
    </source>
</evidence>
<gene>
    <name evidence="1" type="ORF">PS662_05365</name>
</gene>
<dbReference type="AlphaFoldDB" id="A0A5E6XCN8"/>